<dbReference type="Proteomes" id="UP000267096">
    <property type="component" value="Unassembled WGS sequence"/>
</dbReference>
<sequence length="120" mass="13987">MKCNLAALKEPYVSRLEDDELLLLTRRRGGVRLERDDLRLRPPGGVRDLERDTLRECGVRERERDPAPPPREALVRRSDRDLERERDPSSDEWSSRSRISSISSSLLKRNLCLIISLLEH</sequence>
<accession>A0A0M3JWJ9</accession>
<reference evidence="4" key="1">
    <citation type="submission" date="2017-02" db="UniProtKB">
        <authorList>
            <consortium name="WormBaseParasite"/>
        </authorList>
    </citation>
    <scope>IDENTIFICATION</scope>
</reference>
<reference evidence="2 3" key="2">
    <citation type="submission" date="2018-11" db="EMBL/GenBank/DDBJ databases">
        <authorList>
            <consortium name="Pathogen Informatics"/>
        </authorList>
    </citation>
    <scope>NUCLEOTIDE SEQUENCE [LARGE SCALE GENOMIC DNA]</scope>
</reference>
<feature type="compositionally biased region" description="Basic and acidic residues" evidence="1">
    <location>
        <begin position="73"/>
        <end position="95"/>
    </location>
</feature>
<feature type="compositionally biased region" description="Basic and acidic residues" evidence="1">
    <location>
        <begin position="57"/>
        <end position="66"/>
    </location>
</feature>
<evidence type="ECO:0000313" key="2">
    <source>
        <dbReference type="EMBL" id="VDK46646.1"/>
    </source>
</evidence>
<feature type="region of interest" description="Disordered" evidence="1">
    <location>
        <begin position="57"/>
        <end position="101"/>
    </location>
</feature>
<keyword evidence="3" id="KW-1185">Reference proteome</keyword>
<dbReference type="AlphaFoldDB" id="A0A0M3JWJ9"/>
<dbReference type="EMBL" id="UYRR01031143">
    <property type="protein sequence ID" value="VDK46646.1"/>
    <property type="molecule type" value="Genomic_DNA"/>
</dbReference>
<evidence type="ECO:0000313" key="4">
    <source>
        <dbReference type="WBParaSite" id="ASIM_0001266801-mRNA-1"/>
    </source>
</evidence>
<proteinExistence type="predicted"/>
<gene>
    <name evidence="2" type="ORF">ASIM_LOCUS12134</name>
</gene>
<evidence type="ECO:0000256" key="1">
    <source>
        <dbReference type="SAM" id="MobiDB-lite"/>
    </source>
</evidence>
<dbReference type="WBParaSite" id="ASIM_0001266801-mRNA-1">
    <property type="protein sequence ID" value="ASIM_0001266801-mRNA-1"/>
    <property type="gene ID" value="ASIM_0001266801"/>
</dbReference>
<protein>
    <submittedName>
        <fullName evidence="2 4">Uncharacterized protein</fullName>
    </submittedName>
</protein>
<name>A0A0M3JWJ9_ANISI</name>
<organism evidence="4">
    <name type="scientific">Anisakis simplex</name>
    <name type="common">Herring worm</name>
    <dbReference type="NCBI Taxonomy" id="6269"/>
    <lineage>
        <taxon>Eukaryota</taxon>
        <taxon>Metazoa</taxon>
        <taxon>Ecdysozoa</taxon>
        <taxon>Nematoda</taxon>
        <taxon>Chromadorea</taxon>
        <taxon>Rhabditida</taxon>
        <taxon>Spirurina</taxon>
        <taxon>Ascaridomorpha</taxon>
        <taxon>Ascaridoidea</taxon>
        <taxon>Anisakidae</taxon>
        <taxon>Anisakis</taxon>
        <taxon>Anisakis simplex complex</taxon>
    </lineage>
</organism>
<evidence type="ECO:0000313" key="3">
    <source>
        <dbReference type="Proteomes" id="UP000267096"/>
    </source>
</evidence>